<keyword evidence="2" id="KW-0963">Cytoplasm</keyword>
<evidence type="ECO:0000256" key="6">
    <source>
        <dbReference type="ARBA" id="ARBA00022840"/>
    </source>
</evidence>
<feature type="domain" description="DEAD-box RNA helicase Q" evidence="15">
    <location>
        <begin position="1"/>
        <end position="29"/>
    </location>
</feature>
<feature type="domain" description="Helicase ATP-binding" evidence="13">
    <location>
        <begin position="32"/>
        <end position="207"/>
    </location>
</feature>
<dbReference type="eggNOG" id="COG0513">
    <property type="taxonomic scope" value="Bacteria"/>
</dbReference>
<evidence type="ECO:0000256" key="10">
    <source>
        <dbReference type="PROSITE-ProRule" id="PRU00552"/>
    </source>
</evidence>
<evidence type="ECO:0000313" key="17">
    <source>
        <dbReference type="Proteomes" id="UP000000602"/>
    </source>
</evidence>
<dbReference type="FunFam" id="3.40.50.300:FF:000468">
    <property type="entry name" value="ATP-dependent RNA helicase RhlE"/>
    <property type="match status" value="1"/>
</dbReference>
<dbReference type="GO" id="GO:0005829">
    <property type="term" value="C:cytosol"/>
    <property type="evidence" value="ECO:0007669"/>
    <property type="project" value="TreeGrafter"/>
</dbReference>
<organism evidence="16 17">
    <name type="scientific">Desulfotalea psychrophila (strain LSv54 / DSM 12343)</name>
    <dbReference type="NCBI Taxonomy" id="177439"/>
    <lineage>
        <taxon>Bacteria</taxon>
        <taxon>Pseudomonadati</taxon>
        <taxon>Thermodesulfobacteriota</taxon>
        <taxon>Desulfobulbia</taxon>
        <taxon>Desulfobulbales</taxon>
        <taxon>Desulfocapsaceae</taxon>
        <taxon>Desulfotalea</taxon>
    </lineage>
</organism>
<evidence type="ECO:0000313" key="16">
    <source>
        <dbReference type="EMBL" id="CAG35665.1"/>
    </source>
</evidence>
<dbReference type="AlphaFoldDB" id="Q6APQ9"/>
<gene>
    <name evidence="16" type="ordered locus">DP0936</name>
</gene>
<evidence type="ECO:0000256" key="4">
    <source>
        <dbReference type="ARBA" id="ARBA00022801"/>
    </source>
</evidence>
<dbReference type="PANTHER" id="PTHR47959:SF13">
    <property type="entry name" value="ATP-DEPENDENT RNA HELICASE RHLE"/>
    <property type="match status" value="1"/>
</dbReference>
<dbReference type="Proteomes" id="UP000000602">
    <property type="component" value="Chromosome"/>
</dbReference>
<dbReference type="GO" id="GO:0042255">
    <property type="term" value="P:ribosome assembly"/>
    <property type="evidence" value="ECO:0007669"/>
    <property type="project" value="UniProtKB-ARBA"/>
</dbReference>
<dbReference type="CDD" id="cd18787">
    <property type="entry name" value="SF2_C_DEAD"/>
    <property type="match status" value="1"/>
</dbReference>
<comment type="catalytic activity">
    <reaction evidence="8">
        <text>ATP + H2O = ADP + phosphate + H(+)</text>
        <dbReference type="Rhea" id="RHEA:13065"/>
        <dbReference type="ChEBI" id="CHEBI:15377"/>
        <dbReference type="ChEBI" id="CHEBI:15378"/>
        <dbReference type="ChEBI" id="CHEBI:30616"/>
        <dbReference type="ChEBI" id="CHEBI:43474"/>
        <dbReference type="ChEBI" id="CHEBI:456216"/>
        <dbReference type="EC" id="3.6.4.13"/>
    </reaction>
</comment>
<name>Q6APQ9_DESPS</name>
<keyword evidence="5 11" id="KW-0347">Helicase</keyword>
<evidence type="ECO:0000256" key="5">
    <source>
        <dbReference type="ARBA" id="ARBA00022806"/>
    </source>
</evidence>
<dbReference type="EMBL" id="CR522870">
    <property type="protein sequence ID" value="CAG35665.1"/>
    <property type="molecule type" value="Genomic_DNA"/>
</dbReference>
<feature type="domain" description="Helicase C-terminal" evidence="14">
    <location>
        <begin position="218"/>
        <end position="379"/>
    </location>
</feature>
<dbReference type="InterPro" id="IPR027417">
    <property type="entry name" value="P-loop_NTPase"/>
</dbReference>
<dbReference type="GO" id="GO:0009266">
    <property type="term" value="P:response to temperature stimulus"/>
    <property type="evidence" value="ECO:0007669"/>
    <property type="project" value="UniProtKB-ARBA"/>
</dbReference>
<evidence type="ECO:0000256" key="11">
    <source>
        <dbReference type="RuleBase" id="RU000492"/>
    </source>
</evidence>
<dbReference type="InterPro" id="IPR014014">
    <property type="entry name" value="RNA_helicase_DEAD_Q_motif"/>
</dbReference>
<feature type="short sequence motif" description="Q motif" evidence="10">
    <location>
        <begin position="1"/>
        <end position="29"/>
    </location>
</feature>
<dbReference type="CDD" id="cd00268">
    <property type="entry name" value="DEADc"/>
    <property type="match status" value="1"/>
</dbReference>
<evidence type="ECO:0000256" key="8">
    <source>
        <dbReference type="ARBA" id="ARBA00047984"/>
    </source>
</evidence>
<dbReference type="HOGENOM" id="CLU_003041_28_3_7"/>
<dbReference type="KEGG" id="dps:DP0936"/>
<keyword evidence="3 11" id="KW-0547">Nucleotide-binding</keyword>
<dbReference type="FunFam" id="3.40.50.300:FF:000108">
    <property type="entry name" value="ATP-dependent RNA helicase RhlE"/>
    <property type="match status" value="1"/>
</dbReference>
<dbReference type="RefSeq" id="WP_011188179.1">
    <property type="nucleotide sequence ID" value="NC_006138.1"/>
</dbReference>
<sequence>MSFNTLGLSAPLLKAVAEKGYDTPSPIQAKAIPVIMEGKDVMAAAQTGTGKTAAFTLPILELLSQSKRRVQANQARVLILTPTRELAAQIGESVTTYGKGLSLTSAVIFGGVNINPQMKRLRGGVDILVATPGRLLDLHRQNAIKFNRLEILVLDEADRMLDMGFINDIRKVLAFLPKERQNLMFSATFSSSINNLARGMFNNPVEISVTPPNSTVEIIDQCIYPVDKKQKPALLIQLIRDNKWGQTLVFSKTKHGANRLVGQLQKKGINAAAIHGNKSQSARTKALAEFKNGTVQILVATDIAARGLDIDLLPHVVNFDLPHVQEDYIHRIGRTGRAGASGEAISLVCADEFALLADIERLIKKILPRKSVEGFEPVHPLPESCLNTRPFRAKSPKKNTEGRTRRQGSRPNSRGPKKPSGDK</sequence>
<dbReference type="SUPFAM" id="SSF52540">
    <property type="entry name" value="P-loop containing nucleoside triphosphate hydrolases"/>
    <property type="match status" value="1"/>
</dbReference>
<accession>Q6APQ9</accession>
<evidence type="ECO:0000256" key="1">
    <source>
        <dbReference type="ARBA" id="ARBA00012552"/>
    </source>
</evidence>
<dbReference type="OrthoDB" id="9805696at2"/>
<evidence type="ECO:0000256" key="7">
    <source>
        <dbReference type="ARBA" id="ARBA00038437"/>
    </source>
</evidence>
<dbReference type="EC" id="3.6.4.13" evidence="1"/>
<evidence type="ECO:0000259" key="15">
    <source>
        <dbReference type="PROSITE" id="PS51195"/>
    </source>
</evidence>
<evidence type="ECO:0000259" key="14">
    <source>
        <dbReference type="PROSITE" id="PS51194"/>
    </source>
</evidence>
<keyword evidence="17" id="KW-1185">Reference proteome</keyword>
<dbReference type="InterPro" id="IPR014001">
    <property type="entry name" value="Helicase_ATP-bd"/>
</dbReference>
<dbReference type="SMART" id="SM00490">
    <property type="entry name" value="HELICc"/>
    <property type="match status" value="1"/>
</dbReference>
<keyword evidence="6 11" id="KW-0067">ATP-binding</keyword>
<feature type="region of interest" description="Disordered" evidence="12">
    <location>
        <begin position="382"/>
        <end position="423"/>
    </location>
</feature>
<dbReference type="PROSITE" id="PS51195">
    <property type="entry name" value="Q_MOTIF"/>
    <property type="match status" value="1"/>
</dbReference>
<keyword evidence="4 11" id="KW-0378">Hydrolase</keyword>
<dbReference type="PROSITE" id="PS00039">
    <property type="entry name" value="DEAD_ATP_HELICASE"/>
    <property type="match status" value="1"/>
</dbReference>
<evidence type="ECO:0000256" key="3">
    <source>
        <dbReference type="ARBA" id="ARBA00022741"/>
    </source>
</evidence>
<evidence type="ECO:0000256" key="12">
    <source>
        <dbReference type="SAM" id="MobiDB-lite"/>
    </source>
</evidence>
<dbReference type="InterPro" id="IPR011545">
    <property type="entry name" value="DEAD/DEAH_box_helicase_dom"/>
</dbReference>
<dbReference type="GO" id="GO:0005524">
    <property type="term" value="F:ATP binding"/>
    <property type="evidence" value="ECO:0007669"/>
    <property type="project" value="UniProtKB-KW"/>
</dbReference>
<evidence type="ECO:0000259" key="13">
    <source>
        <dbReference type="PROSITE" id="PS51192"/>
    </source>
</evidence>
<evidence type="ECO:0000256" key="9">
    <source>
        <dbReference type="ARBA" id="ARBA00074363"/>
    </source>
</evidence>
<proteinExistence type="inferred from homology"/>
<dbReference type="InterPro" id="IPR000629">
    <property type="entry name" value="RNA-helicase_DEAD-box_CS"/>
</dbReference>
<dbReference type="GO" id="GO:0016787">
    <property type="term" value="F:hydrolase activity"/>
    <property type="evidence" value="ECO:0007669"/>
    <property type="project" value="UniProtKB-KW"/>
</dbReference>
<comment type="similarity">
    <text evidence="7 11">Belongs to the DEAD box helicase family.</text>
</comment>
<dbReference type="PROSITE" id="PS51194">
    <property type="entry name" value="HELICASE_CTER"/>
    <property type="match status" value="1"/>
</dbReference>
<dbReference type="Pfam" id="PF00271">
    <property type="entry name" value="Helicase_C"/>
    <property type="match status" value="1"/>
</dbReference>
<dbReference type="Pfam" id="PF00270">
    <property type="entry name" value="DEAD"/>
    <property type="match status" value="1"/>
</dbReference>
<dbReference type="PANTHER" id="PTHR47959">
    <property type="entry name" value="ATP-DEPENDENT RNA HELICASE RHLE-RELATED"/>
    <property type="match status" value="1"/>
</dbReference>
<dbReference type="InterPro" id="IPR001650">
    <property type="entry name" value="Helicase_C-like"/>
</dbReference>
<dbReference type="PROSITE" id="PS51192">
    <property type="entry name" value="HELICASE_ATP_BIND_1"/>
    <property type="match status" value="1"/>
</dbReference>
<dbReference type="GO" id="GO:0003676">
    <property type="term" value="F:nucleic acid binding"/>
    <property type="evidence" value="ECO:0007669"/>
    <property type="project" value="InterPro"/>
</dbReference>
<evidence type="ECO:0000256" key="2">
    <source>
        <dbReference type="ARBA" id="ARBA00022490"/>
    </source>
</evidence>
<dbReference type="InterPro" id="IPR044742">
    <property type="entry name" value="DEAD/DEAH_RhlB"/>
</dbReference>
<reference evidence="17" key="1">
    <citation type="journal article" date="2004" name="Environ. Microbiol.">
        <title>The genome of Desulfotalea psychrophila, a sulfate-reducing bacterium from permanently cold Arctic sediments.</title>
        <authorList>
            <person name="Rabus R."/>
            <person name="Ruepp A."/>
            <person name="Frickey T."/>
            <person name="Rattei T."/>
            <person name="Fartmann B."/>
            <person name="Stark M."/>
            <person name="Bauer M."/>
            <person name="Zibat A."/>
            <person name="Lombardot T."/>
            <person name="Becker I."/>
            <person name="Amann J."/>
            <person name="Gellner K."/>
            <person name="Teeling H."/>
            <person name="Leuschner W.D."/>
            <person name="Gloeckner F.-O."/>
            <person name="Lupas A.N."/>
            <person name="Amann R."/>
            <person name="Klenk H.-P."/>
        </authorList>
    </citation>
    <scope>NUCLEOTIDE SEQUENCE [LARGE SCALE GENOMIC DNA]</scope>
    <source>
        <strain evidence="17">DSM 12343 / LSv54</strain>
    </source>
</reference>
<dbReference type="Gene3D" id="3.40.50.300">
    <property type="entry name" value="P-loop containing nucleotide triphosphate hydrolases"/>
    <property type="match status" value="2"/>
</dbReference>
<dbReference type="STRING" id="177439.DP0936"/>
<dbReference type="GO" id="GO:0003724">
    <property type="term" value="F:RNA helicase activity"/>
    <property type="evidence" value="ECO:0007669"/>
    <property type="project" value="UniProtKB-EC"/>
</dbReference>
<protein>
    <recommendedName>
        <fullName evidence="9">DEAD-box ATP-dependent RNA helicase RhpA</fullName>
        <ecNumber evidence="1">3.6.4.13</ecNumber>
    </recommendedName>
</protein>
<dbReference type="SMART" id="SM00487">
    <property type="entry name" value="DEXDc"/>
    <property type="match status" value="1"/>
</dbReference>
<dbReference type="InterPro" id="IPR050079">
    <property type="entry name" value="DEAD_box_RNA_helicase"/>
</dbReference>